<dbReference type="CDD" id="cd09273">
    <property type="entry name" value="RNase_HI_RT_Bel"/>
    <property type="match status" value="1"/>
</dbReference>
<proteinExistence type="predicted"/>
<dbReference type="GeneID" id="106989120"/>
<dbReference type="Gene3D" id="1.10.375.10">
    <property type="entry name" value="Human Immunodeficiency Virus Type 1 Capsid Protein"/>
    <property type="match status" value="1"/>
</dbReference>
<dbReference type="InterPro" id="IPR008919">
    <property type="entry name" value="Retrov_capsid_N"/>
</dbReference>
<dbReference type="SUPFAM" id="SSF47943">
    <property type="entry name" value="Retrovirus capsid protein, N-terminal core domain"/>
    <property type="match status" value="1"/>
</dbReference>
<dbReference type="RefSeq" id="XP_053064193.1">
    <property type="nucleotide sequence ID" value="XM_053208218.1"/>
</dbReference>
<feature type="compositionally biased region" description="Low complexity" evidence="5">
    <location>
        <begin position="174"/>
        <end position="204"/>
    </location>
</feature>
<name>A0ABM3NXN7_ACIJB</name>
<dbReference type="InterPro" id="IPR036397">
    <property type="entry name" value="RNaseH_sf"/>
</dbReference>
<dbReference type="Proteomes" id="UP001652583">
    <property type="component" value="Chromosome F2"/>
</dbReference>
<dbReference type="InterPro" id="IPR010999">
    <property type="entry name" value="Retrovr_matrix"/>
</dbReference>
<dbReference type="InterPro" id="IPR000840">
    <property type="entry name" value="G_retro_matrix"/>
</dbReference>
<feature type="domain" description="RNase H type-1" evidence="6">
    <location>
        <begin position="448"/>
        <end position="594"/>
    </location>
</feature>
<dbReference type="Pfam" id="PF02093">
    <property type="entry name" value="Gag_p30"/>
    <property type="match status" value="1"/>
</dbReference>
<evidence type="ECO:0000313" key="7">
    <source>
        <dbReference type="Proteomes" id="UP001652583"/>
    </source>
</evidence>
<dbReference type="Gene3D" id="1.10.340.70">
    <property type="match status" value="1"/>
</dbReference>
<protein>
    <submittedName>
        <fullName evidence="8">Uncharacterized protein LOC106989120</fullName>
    </submittedName>
</protein>
<evidence type="ECO:0000256" key="5">
    <source>
        <dbReference type="SAM" id="MobiDB-lite"/>
    </source>
</evidence>
<keyword evidence="7" id="KW-1185">Reference proteome</keyword>
<evidence type="ECO:0000256" key="3">
    <source>
        <dbReference type="ARBA" id="ARBA00022870"/>
    </source>
</evidence>
<feature type="region of interest" description="Disordered" evidence="5">
    <location>
        <begin position="174"/>
        <end position="214"/>
    </location>
</feature>
<evidence type="ECO:0000256" key="4">
    <source>
        <dbReference type="ARBA" id="ARBA00023136"/>
    </source>
</evidence>
<dbReference type="Gene3D" id="1.10.150.180">
    <property type="entry name" value="Gamma-retroviral matrix domain"/>
    <property type="match status" value="1"/>
</dbReference>
<sequence length="752" mass="82982">MGRPETDRIQMGLSQSTPLSLLVANFRDVRTRGQNLSLDIRRGKLITLCRSKWPTFGVGWPTEGTFCLPIIAKVKSKIFLPGREGHPDQIPYILVWQNLVENPPPWLAPFLSSGTCKVLAIRPADPPKSRTPAAPLYPILPNSQDLLSLNPPPYHPPPLVPQALPAAAAPPVTPLVAPLGEPGGQEAAAAPEPGGQEAAAAQGPIENETNRERPAIRTCGRTQREPNPRLPDSTVALPLQEIGPPDETGNPRLQYWPFSTSDLYNWKTQNARFSDNPKDLIALLDSVMFTHQPTWDDCQQLLCILFTTEEQERIQLEARKLVPGDDGQPTSNPDLINAALPLTRPPQDEWDYNTAEAAKTPEACIQGTEGLLRTLGTLGYRASAKKAQICKSEGLLLNPLRVIFTPSTALNPASLLPDPDMGTPLHDCADILAQVYGVREDLQDQPLSDADAIWFTNGSSFVHQGQRYAGAAVTSETEVVWAEALPPGTSAQKAELIALTQALKLGRDRKLTVYTDSRYAFATAHVHGAIYRERGLLTAEGKDIKNKEEILALLAALWEPKKLAIVHCSGHQKTTDPVSRGNNLADQTAKNIARPPAQLLTLQLPDPGPRELPPSPEYSESDIQWMSKLPMTRIKDGWWRDSKSSIILPDKLGWQVLERIHCSTHLGSRRMLDLLRQTGLKIRNVSDKVDQVVTKCTVCQLNNASSNPQTTGVRQRGSRPGTYREVDFTEVKPGKYGHKYLLVFCRYLFRMD</sequence>
<dbReference type="SUPFAM" id="SSF47836">
    <property type="entry name" value="Retroviral matrix proteins"/>
    <property type="match status" value="1"/>
</dbReference>
<dbReference type="SUPFAM" id="SSF53098">
    <property type="entry name" value="Ribonuclease H-like"/>
    <property type="match status" value="1"/>
</dbReference>
<dbReference type="Pfam" id="PF00075">
    <property type="entry name" value="RNase_H"/>
    <property type="match status" value="1"/>
</dbReference>
<reference evidence="8" key="1">
    <citation type="submission" date="2025-08" db="UniProtKB">
        <authorList>
            <consortium name="RefSeq"/>
        </authorList>
    </citation>
    <scope>IDENTIFICATION</scope>
    <source>
        <tissue evidence="8">Blood</tissue>
    </source>
</reference>
<dbReference type="Gene3D" id="3.30.420.10">
    <property type="entry name" value="Ribonuclease H-like superfamily/Ribonuclease H"/>
    <property type="match status" value="1"/>
</dbReference>
<evidence type="ECO:0000259" key="6">
    <source>
        <dbReference type="PROSITE" id="PS50879"/>
    </source>
</evidence>
<dbReference type="PROSITE" id="PS50879">
    <property type="entry name" value="RNASE_H_1"/>
    <property type="match status" value="1"/>
</dbReference>
<dbReference type="Pfam" id="PF01140">
    <property type="entry name" value="Gag_MA"/>
    <property type="match status" value="1"/>
</dbReference>
<gene>
    <name evidence="8" type="primary">LOC106989120</name>
</gene>
<evidence type="ECO:0000313" key="8">
    <source>
        <dbReference type="RefSeq" id="XP_053064193.1"/>
    </source>
</evidence>
<dbReference type="PANTHER" id="PTHR33166">
    <property type="entry name" value="GAG_P30 DOMAIN-CONTAINING PROTEIN"/>
    <property type="match status" value="1"/>
</dbReference>
<accession>A0ABM3NXN7</accession>
<keyword evidence="3" id="KW-1043">Host membrane</keyword>
<comment type="subcellular location">
    <subcellularLocation>
        <location evidence="1">Host cell membrane</location>
    </subcellularLocation>
</comment>
<dbReference type="InterPro" id="IPR003036">
    <property type="entry name" value="Gag_P30"/>
</dbReference>
<dbReference type="InterPro" id="IPR050462">
    <property type="entry name" value="Retroviral_Gag-Pol_poly"/>
</dbReference>
<keyword evidence="4" id="KW-0472">Membrane</keyword>
<evidence type="ECO:0000256" key="1">
    <source>
        <dbReference type="ARBA" id="ARBA00004165"/>
    </source>
</evidence>
<keyword evidence="2" id="KW-1032">Host cell membrane</keyword>
<evidence type="ECO:0000256" key="2">
    <source>
        <dbReference type="ARBA" id="ARBA00022511"/>
    </source>
</evidence>
<organism evidence="7 8">
    <name type="scientific">Acinonyx jubatus</name>
    <name type="common">Cheetah</name>
    <dbReference type="NCBI Taxonomy" id="32536"/>
    <lineage>
        <taxon>Eukaryota</taxon>
        <taxon>Metazoa</taxon>
        <taxon>Chordata</taxon>
        <taxon>Craniata</taxon>
        <taxon>Vertebrata</taxon>
        <taxon>Euteleostomi</taxon>
        <taxon>Mammalia</taxon>
        <taxon>Eutheria</taxon>
        <taxon>Laurasiatheria</taxon>
        <taxon>Carnivora</taxon>
        <taxon>Feliformia</taxon>
        <taxon>Felidae</taxon>
        <taxon>Felinae</taxon>
        <taxon>Acinonyx</taxon>
    </lineage>
</organism>
<dbReference type="Pfam" id="PF17921">
    <property type="entry name" value="Integrase_H2C2"/>
    <property type="match status" value="1"/>
</dbReference>
<dbReference type="InterPro" id="IPR012337">
    <property type="entry name" value="RNaseH-like_sf"/>
</dbReference>
<dbReference type="InterPro" id="IPR002156">
    <property type="entry name" value="RNaseH_domain"/>
</dbReference>
<dbReference type="InterPro" id="IPR041588">
    <property type="entry name" value="Integrase_H2C2"/>
</dbReference>
<dbReference type="InterPro" id="IPR036946">
    <property type="entry name" value="G_retro_matrix_sf"/>
</dbReference>